<dbReference type="Proteomes" id="UP001222800">
    <property type="component" value="Chromosome"/>
</dbReference>
<organism evidence="2 3">
    <name type="scientific">Tepidibacter hydrothermalis</name>
    <dbReference type="NCBI Taxonomy" id="3036126"/>
    <lineage>
        <taxon>Bacteria</taxon>
        <taxon>Bacillati</taxon>
        <taxon>Bacillota</taxon>
        <taxon>Clostridia</taxon>
        <taxon>Peptostreptococcales</taxon>
        <taxon>Peptostreptococcaceae</taxon>
        <taxon>Tepidibacter</taxon>
    </lineage>
</organism>
<feature type="transmembrane region" description="Helical" evidence="1">
    <location>
        <begin position="64"/>
        <end position="81"/>
    </location>
</feature>
<dbReference type="RefSeq" id="WP_277733968.1">
    <property type="nucleotide sequence ID" value="NZ_CP120733.1"/>
</dbReference>
<keyword evidence="3" id="KW-1185">Reference proteome</keyword>
<feature type="transmembrane region" description="Helical" evidence="1">
    <location>
        <begin position="87"/>
        <end position="106"/>
    </location>
</feature>
<dbReference type="EMBL" id="CP120733">
    <property type="protein sequence ID" value="WFD11798.1"/>
    <property type="molecule type" value="Genomic_DNA"/>
</dbReference>
<keyword evidence="1" id="KW-0812">Transmembrane</keyword>
<gene>
    <name evidence="2" type="ORF">P4S50_06900</name>
</gene>
<evidence type="ECO:0000256" key="1">
    <source>
        <dbReference type="SAM" id="Phobius"/>
    </source>
</evidence>
<protein>
    <submittedName>
        <fullName evidence="2">Uncharacterized protein</fullName>
    </submittedName>
</protein>
<feature type="transmembrane region" description="Helical" evidence="1">
    <location>
        <begin position="9"/>
        <end position="28"/>
    </location>
</feature>
<keyword evidence="1" id="KW-1133">Transmembrane helix</keyword>
<keyword evidence="1" id="KW-0472">Membrane</keyword>
<feature type="transmembrane region" description="Helical" evidence="1">
    <location>
        <begin position="34"/>
        <end position="52"/>
    </location>
</feature>
<proteinExistence type="predicted"/>
<accession>A0ABY8EFS5</accession>
<name>A0ABY8EFS5_9FIRM</name>
<sequence>MTMKNLKRFIAFLIILSGIGHICIALIFDNQSMFMQMIGGGIIYLILGVLVWQGNKRSLIITKMIMLLAGIGSSLTINEIGYPVNVMFYFVGLNCTVILLSAVYLFRMKFVYEQTIREGE</sequence>
<reference evidence="2 3" key="1">
    <citation type="submission" date="2023-03" db="EMBL/GenBank/DDBJ databases">
        <title>Complete genome sequence of Tepidibacter sp. SWIR-1, isolated from a deep-sea hydrothermal vent.</title>
        <authorList>
            <person name="Li X."/>
        </authorList>
    </citation>
    <scope>NUCLEOTIDE SEQUENCE [LARGE SCALE GENOMIC DNA]</scope>
    <source>
        <strain evidence="2 3">SWIR-1</strain>
    </source>
</reference>
<evidence type="ECO:0000313" key="2">
    <source>
        <dbReference type="EMBL" id="WFD11798.1"/>
    </source>
</evidence>
<evidence type="ECO:0000313" key="3">
    <source>
        <dbReference type="Proteomes" id="UP001222800"/>
    </source>
</evidence>